<proteinExistence type="predicted"/>
<keyword evidence="2" id="KW-1185">Reference proteome</keyword>
<reference evidence="1" key="1">
    <citation type="journal article" date="2022" name="bioRxiv">
        <title>Sequencing and chromosome-scale assembly of the giantPleurodeles waltlgenome.</title>
        <authorList>
            <person name="Brown T."/>
            <person name="Elewa A."/>
            <person name="Iarovenko S."/>
            <person name="Subramanian E."/>
            <person name="Araus A.J."/>
            <person name="Petzold A."/>
            <person name="Susuki M."/>
            <person name="Suzuki K.-i.T."/>
            <person name="Hayashi T."/>
            <person name="Toyoda A."/>
            <person name="Oliveira C."/>
            <person name="Osipova E."/>
            <person name="Leigh N.D."/>
            <person name="Simon A."/>
            <person name="Yun M.H."/>
        </authorList>
    </citation>
    <scope>NUCLEOTIDE SEQUENCE</scope>
    <source>
        <strain evidence="1">20211129_DDA</strain>
        <tissue evidence="1">Liver</tissue>
    </source>
</reference>
<dbReference type="EMBL" id="JANPWB010000009">
    <property type="protein sequence ID" value="KAJ1152267.1"/>
    <property type="molecule type" value="Genomic_DNA"/>
</dbReference>
<accession>A0AAV7RL41</accession>
<evidence type="ECO:0000313" key="1">
    <source>
        <dbReference type="EMBL" id="KAJ1152267.1"/>
    </source>
</evidence>
<dbReference type="AlphaFoldDB" id="A0AAV7RL41"/>
<organism evidence="1 2">
    <name type="scientific">Pleurodeles waltl</name>
    <name type="common">Iberian ribbed newt</name>
    <dbReference type="NCBI Taxonomy" id="8319"/>
    <lineage>
        <taxon>Eukaryota</taxon>
        <taxon>Metazoa</taxon>
        <taxon>Chordata</taxon>
        <taxon>Craniata</taxon>
        <taxon>Vertebrata</taxon>
        <taxon>Euteleostomi</taxon>
        <taxon>Amphibia</taxon>
        <taxon>Batrachia</taxon>
        <taxon>Caudata</taxon>
        <taxon>Salamandroidea</taxon>
        <taxon>Salamandridae</taxon>
        <taxon>Pleurodelinae</taxon>
        <taxon>Pleurodeles</taxon>
    </lineage>
</organism>
<gene>
    <name evidence="1" type="ORF">NDU88_005043</name>
</gene>
<dbReference type="Proteomes" id="UP001066276">
    <property type="component" value="Chromosome 5"/>
</dbReference>
<sequence length="92" mass="10001">MQGRVASCRRVASPMRRSPVLAVVPSWSSHSLDHAVLAAGSRRMLGGPPQRQCYRVGAHSRWLLQGASVPDHAVLAAGSRRLVRGAPQRQRL</sequence>
<evidence type="ECO:0000313" key="2">
    <source>
        <dbReference type="Proteomes" id="UP001066276"/>
    </source>
</evidence>
<protein>
    <submittedName>
        <fullName evidence="1">Uncharacterized protein</fullName>
    </submittedName>
</protein>
<name>A0AAV7RL41_PLEWA</name>
<comment type="caution">
    <text evidence="1">The sequence shown here is derived from an EMBL/GenBank/DDBJ whole genome shotgun (WGS) entry which is preliminary data.</text>
</comment>